<name>A0A3R8VYI9_9CORY</name>
<feature type="domain" description="Helix-turn-helix" evidence="1">
    <location>
        <begin position="73"/>
        <end position="119"/>
    </location>
</feature>
<keyword evidence="2" id="KW-0238">DNA-binding</keyword>
<comment type="caution">
    <text evidence="2">The sequence shown here is derived from an EMBL/GenBank/DDBJ whole genome shotgun (WGS) entry which is preliminary data.</text>
</comment>
<reference evidence="2 3" key="1">
    <citation type="submission" date="2018-01" db="EMBL/GenBank/DDBJ databases">
        <title>Twenty Corynebacterium bovis Genomes.</title>
        <authorList>
            <person name="Gulvik C.A."/>
        </authorList>
    </citation>
    <scope>NUCLEOTIDE SEQUENCE [LARGE SCALE GENOMIC DNA]</scope>
    <source>
        <strain evidence="2 3">16-2004</strain>
    </source>
</reference>
<dbReference type="AlphaFoldDB" id="A0A3R8VYI9"/>
<evidence type="ECO:0000313" key="2">
    <source>
        <dbReference type="EMBL" id="RRQ05597.1"/>
    </source>
</evidence>
<protein>
    <submittedName>
        <fullName evidence="2">DNA-binding protein</fullName>
    </submittedName>
</protein>
<dbReference type="EMBL" id="PQNQ01000001">
    <property type="protein sequence ID" value="RRQ05597.1"/>
    <property type="molecule type" value="Genomic_DNA"/>
</dbReference>
<keyword evidence="3" id="KW-1185">Reference proteome</keyword>
<gene>
    <name evidence="2" type="ORF">CXF42_00200</name>
</gene>
<proteinExistence type="predicted"/>
<dbReference type="GO" id="GO:0003677">
    <property type="term" value="F:DNA binding"/>
    <property type="evidence" value="ECO:0007669"/>
    <property type="project" value="UniProtKB-KW"/>
</dbReference>
<accession>A0A3R8VYI9</accession>
<evidence type="ECO:0000313" key="3">
    <source>
        <dbReference type="Proteomes" id="UP000278422"/>
    </source>
</evidence>
<dbReference type="RefSeq" id="WP_125174319.1">
    <property type="nucleotide sequence ID" value="NZ_JALGIX010000002.1"/>
</dbReference>
<dbReference type="InterPro" id="IPR041657">
    <property type="entry name" value="HTH_17"/>
</dbReference>
<dbReference type="NCBIfam" id="TIGR01764">
    <property type="entry name" value="excise"/>
    <property type="match status" value="1"/>
</dbReference>
<dbReference type="SUPFAM" id="SSF46955">
    <property type="entry name" value="Putative DNA-binding domain"/>
    <property type="match status" value="1"/>
</dbReference>
<sequence>MSIAVDKEHFHLTPEEQASAEHFISGLRADVDPLRTTDGGRLPEPLANVIAAVFRAIREDLPITVSTLPREVTTTTAASMLDVSRPTLMKYIRNGDITAHKVGAHHRLSARDVLDFAERLKERRRNAVFALMDAEEELADGNPTTTR</sequence>
<organism evidence="2 3">
    <name type="scientific">Corynebacterium bovis</name>
    <dbReference type="NCBI Taxonomy" id="36808"/>
    <lineage>
        <taxon>Bacteria</taxon>
        <taxon>Bacillati</taxon>
        <taxon>Actinomycetota</taxon>
        <taxon>Actinomycetes</taxon>
        <taxon>Mycobacteriales</taxon>
        <taxon>Corynebacteriaceae</taxon>
        <taxon>Corynebacterium</taxon>
    </lineage>
</organism>
<evidence type="ECO:0000259" key="1">
    <source>
        <dbReference type="Pfam" id="PF12728"/>
    </source>
</evidence>
<dbReference type="Pfam" id="PF12728">
    <property type="entry name" value="HTH_17"/>
    <property type="match status" value="1"/>
</dbReference>
<dbReference type="InterPro" id="IPR009061">
    <property type="entry name" value="DNA-bd_dom_put_sf"/>
</dbReference>
<dbReference type="Proteomes" id="UP000278422">
    <property type="component" value="Unassembled WGS sequence"/>
</dbReference>
<dbReference type="InterPro" id="IPR010093">
    <property type="entry name" value="SinI_DNA-bd"/>
</dbReference>